<keyword evidence="2 6" id="KW-0238">DNA-binding</keyword>
<evidence type="ECO:0000313" key="7">
    <source>
        <dbReference type="Proteomes" id="UP000183685"/>
    </source>
</evidence>
<evidence type="ECO:0000256" key="1">
    <source>
        <dbReference type="ARBA" id="ARBA00023015"/>
    </source>
</evidence>
<feature type="domain" description="HTH araC/xylS-type" evidence="5">
    <location>
        <begin position="225"/>
        <end position="333"/>
    </location>
</feature>
<organism evidence="6 7">
    <name type="scientific">Kordiimonas lacus</name>
    <dbReference type="NCBI Taxonomy" id="637679"/>
    <lineage>
        <taxon>Bacteria</taxon>
        <taxon>Pseudomonadati</taxon>
        <taxon>Pseudomonadota</taxon>
        <taxon>Alphaproteobacteria</taxon>
        <taxon>Kordiimonadales</taxon>
        <taxon>Kordiimonadaceae</taxon>
        <taxon>Kordiimonas</taxon>
    </lineage>
</organism>
<keyword evidence="4" id="KW-0472">Membrane</keyword>
<dbReference type="PRINTS" id="PR00032">
    <property type="entry name" value="HTHARAC"/>
</dbReference>
<keyword evidence="3" id="KW-0804">Transcription</keyword>
<dbReference type="EMBL" id="FNAK01000001">
    <property type="protein sequence ID" value="SDD20853.1"/>
    <property type="molecule type" value="Genomic_DNA"/>
</dbReference>
<dbReference type="PROSITE" id="PS00041">
    <property type="entry name" value="HTH_ARAC_FAMILY_1"/>
    <property type="match status" value="1"/>
</dbReference>
<keyword evidence="4" id="KW-1133">Transmembrane helix</keyword>
<feature type="transmembrane region" description="Helical" evidence="4">
    <location>
        <begin position="144"/>
        <end position="167"/>
    </location>
</feature>
<dbReference type="AlphaFoldDB" id="A0A1G6SVP2"/>
<keyword evidence="1" id="KW-0805">Transcription regulation</keyword>
<evidence type="ECO:0000256" key="4">
    <source>
        <dbReference type="SAM" id="Phobius"/>
    </source>
</evidence>
<feature type="transmembrane region" description="Helical" evidence="4">
    <location>
        <begin position="86"/>
        <end position="104"/>
    </location>
</feature>
<dbReference type="InterPro" id="IPR018060">
    <property type="entry name" value="HTH_AraC"/>
</dbReference>
<dbReference type="STRING" id="637679.GCA_001550055_00883"/>
<dbReference type="InterPro" id="IPR018062">
    <property type="entry name" value="HTH_AraC-typ_CS"/>
</dbReference>
<proteinExistence type="predicted"/>
<dbReference type="InterPro" id="IPR020449">
    <property type="entry name" value="Tscrpt_reg_AraC-type_HTH"/>
</dbReference>
<dbReference type="Pfam" id="PF12833">
    <property type="entry name" value="HTH_18"/>
    <property type="match status" value="1"/>
</dbReference>
<dbReference type="SUPFAM" id="SSF46689">
    <property type="entry name" value="Homeodomain-like"/>
    <property type="match status" value="1"/>
</dbReference>
<dbReference type="OrthoDB" id="345413at2"/>
<dbReference type="PROSITE" id="PS01124">
    <property type="entry name" value="HTH_ARAC_FAMILY_2"/>
    <property type="match status" value="1"/>
</dbReference>
<feature type="transmembrane region" description="Helical" evidence="4">
    <location>
        <begin position="179"/>
        <end position="200"/>
    </location>
</feature>
<dbReference type="SMART" id="SM00342">
    <property type="entry name" value="HTH_ARAC"/>
    <property type="match status" value="1"/>
</dbReference>
<feature type="transmembrane region" description="Helical" evidence="4">
    <location>
        <begin position="30"/>
        <end position="49"/>
    </location>
</feature>
<dbReference type="InterPro" id="IPR009057">
    <property type="entry name" value="Homeodomain-like_sf"/>
</dbReference>
<name>A0A1G6SVP2_9PROT</name>
<evidence type="ECO:0000313" key="6">
    <source>
        <dbReference type="EMBL" id="SDD20853.1"/>
    </source>
</evidence>
<protein>
    <submittedName>
        <fullName evidence="6">AraC-type DNA-binding protein</fullName>
    </submittedName>
</protein>
<reference evidence="6 7" key="1">
    <citation type="submission" date="2016-10" db="EMBL/GenBank/DDBJ databases">
        <authorList>
            <person name="de Groot N.N."/>
        </authorList>
    </citation>
    <scope>NUCLEOTIDE SEQUENCE [LARGE SCALE GENOMIC DNA]</scope>
    <source>
        <strain evidence="6 7">CGMCC 1.9109</strain>
    </source>
</reference>
<dbReference type="Gene3D" id="1.10.10.60">
    <property type="entry name" value="Homeodomain-like"/>
    <property type="match status" value="1"/>
</dbReference>
<evidence type="ECO:0000259" key="5">
    <source>
        <dbReference type="PROSITE" id="PS01124"/>
    </source>
</evidence>
<accession>A0A1G6SVP2</accession>
<dbReference type="GO" id="GO:0043565">
    <property type="term" value="F:sequence-specific DNA binding"/>
    <property type="evidence" value="ECO:0007669"/>
    <property type="project" value="InterPro"/>
</dbReference>
<dbReference type="GO" id="GO:0003700">
    <property type="term" value="F:DNA-binding transcription factor activity"/>
    <property type="evidence" value="ECO:0007669"/>
    <property type="project" value="InterPro"/>
</dbReference>
<feature type="transmembrane region" description="Helical" evidence="4">
    <location>
        <begin position="6"/>
        <end position="23"/>
    </location>
</feature>
<sequence length="340" mass="38050">MIPYLILAVIGAVMGGMLTAFAYRFEAQKSIQFMFAMMCAGNLLLLATYYVPGTFISALTFSSFFLFGPANWWLVRCQLSGSTAMFHWIHGVPFPVALALMLVLPGDARLFVIFAGSLSWLLYGLAAFVLLWRNRRVLGEQNRMVWLSGLSFGTCWLSLMNLIQVYSLWADTAVIPADLITLLKLGFGAFVILALTWWALVNPDIYLDKAVPQKNQEATTTDFDRETFERLEAAFTQDELFKQEALNLEEAAHGLAVTPRELSNAVNRCTGKSFRAYLRAARIGYAKQIMADPTQQDRAIFDIATEAGFATKSNFNDAFKTEVGMTPTEFRNRDLSLKSD</sequence>
<keyword evidence="4" id="KW-0812">Transmembrane</keyword>
<dbReference type="RefSeq" id="WP_068309228.1">
    <property type="nucleotide sequence ID" value="NZ_FNAK01000001.1"/>
</dbReference>
<gene>
    <name evidence="6" type="ORF">SAMN04488071_0005</name>
</gene>
<feature type="transmembrane region" description="Helical" evidence="4">
    <location>
        <begin position="55"/>
        <end position="74"/>
    </location>
</feature>
<dbReference type="PANTHER" id="PTHR43280:SF29">
    <property type="entry name" value="ARAC-FAMILY TRANSCRIPTIONAL REGULATOR"/>
    <property type="match status" value="1"/>
</dbReference>
<evidence type="ECO:0000256" key="2">
    <source>
        <dbReference type="ARBA" id="ARBA00023125"/>
    </source>
</evidence>
<feature type="transmembrane region" description="Helical" evidence="4">
    <location>
        <begin position="110"/>
        <end position="132"/>
    </location>
</feature>
<evidence type="ECO:0000256" key="3">
    <source>
        <dbReference type="ARBA" id="ARBA00023163"/>
    </source>
</evidence>
<dbReference type="PANTHER" id="PTHR43280">
    <property type="entry name" value="ARAC-FAMILY TRANSCRIPTIONAL REGULATOR"/>
    <property type="match status" value="1"/>
</dbReference>
<dbReference type="Proteomes" id="UP000183685">
    <property type="component" value="Unassembled WGS sequence"/>
</dbReference>
<keyword evidence="7" id="KW-1185">Reference proteome</keyword>